<dbReference type="EMBL" id="FRCB01000004">
    <property type="protein sequence ID" value="SHM02763.1"/>
    <property type="molecule type" value="Genomic_DNA"/>
</dbReference>
<dbReference type="Proteomes" id="UP000322545">
    <property type="component" value="Unassembled WGS sequence"/>
</dbReference>
<protein>
    <recommendedName>
        <fullName evidence="3">Alpha/beta hydrolase family protein</fullName>
    </recommendedName>
</protein>
<sequence>MPFLHINSGPSGPRLHKTDTAVRPALAKALAADSGPVIIMTHGYKFAPGHGDDCPHEHILSLSPRPHLRKRISWPRKLGFGADLPGEGVGIAFGWSGRGTIWQAYRQATAASASLASLIEDIHSLAPGRPVHLMAHSLGARVILSALRRLPENSVGRVILLCGAEYTGQAVRCLNTGAGRTAEVFNITSRENDLFDFLLERLIAAPRAGDRCIGAGLPDQPRVVTVQLDHAGSLDVLARAGFDIAPPAASICHWSSYLRPGVFDLYHALLRHPGSLPLAQLRAKLPDRPDHRWSRLLAPTIRVYTGLTRATHPLFPSLETRSRP</sequence>
<evidence type="ECO:0008006" key="3">
    <source>
        <dbReference type="Google" id="ProtNLM"/>
    </source>
</evidence>
<dbReference type="AlphaFoldDB" id="A0A1M7FFM9"/>
<name>A0A1M7FFM9_9RHOB</name>
<keyword evidence="2" id="KW-1185">Reference proteome</keyword>
<dbReference type="InterPro" id="IPR010297">
    <property type="entry name" value="DUF900_hydrolase"/>
</dbReference>
<dbReference type="Gene3D" id="3.40.50.1820">
    <property type="entry name" value="alpha/beta hydrolase"/>
    <property type="match status" value="1"/>
</dbReference>
<reference evidence="1 2" key="1">
    <citation type="submission" date="2016-11" db="EMBL/GenBank/DDBJ databases">
        <authorList>
            <person name="Varghese N."/>
            <person name="Submissions S."/>
        </authorList>
    </citation>
    <scope>NUCLEOTIDE SEQUENCE [LARGE SCALE GENOMIC DNA]</scope>
    <source>
        <strain evidence="1 2">DSM 28249</strain>
    </source>
</reference>
<evidence type="ECO:0000313" key="2">
    <source>
        <dbReference type="Proteomes" id="UP000322545"/>
    </source>
</evidence>
<dbReference type="RefSeq" id="WP_149779366.1">
    <property type="nucleotide sequence ID" value="NZ_FRCB01000004.1"/>
</dbReference>
<evidence type="ECO:0000313" key="1">
    <source>
        <dbReference type="EMBL" id="SHM02763.1"/>
    </source>
</evidence>
<proteinExistence type="predicted"/>
<organism evidence="1 2">
    <name type="scientific">Roseovarius litoreus</name>
    <dbReference type="NCBI Taxonomy" id="1155722"/>
    <lineage>
        <taxon>Bacteria</taxon>
        <taxon>Pseudomonadati</taxon>
        <taxon>Pseudomonadota</taxon>
        <taxon>Alphaproteobacteria</taxon>
        <taxon>Rhodobacterales</taxon>
        <taxon>Roseobacteraceae</taxon>
        <taxon>Roseovarius</taxon>
    </lineage>
</organism>
<dbReference type="Pfam" id="PF05990">
    <property type="entry name" value="DUF900"/>
    <property type="match status" value="1"/>
</dbReference>
<dbReference type="InterPro" id="IPR029058">
    <property type="entry name" value="AB_hydrolase_fold"/>
</dbReference>
<dbReference type="SUPFAM" id="SSF53474">
    <property type="entry name" value="alpha/beta-Hydrolases"/>
    <property type="match status" value="2"/>
</dbReference>
<gene>
    <name evidence="1" type="ORF">SAMN05443432_104176</name>
</gene>
<accession>A0A1M7FFM9</accession>